<keyword evidence="8" id="KW-0408">Iron</keyword>
<name>E1YB94_9BACT</name>
<keyword evidence="9" id="KW-0411">Iron-sulfur</keyword>
<dbReference type="InterPro" id="IPR034457">
    <property type="entry name" value="Organic_radical-activating"/>
</dbReference>
<dbReference type="PROSITE" id="PS51918">
    <property type="entry name" value="RADICAL_SAM"/>
    <property type="match status" value="1"/>
</dbReference>
<accession>E1YB94</accession>
<evidence type="ECO:0000256" key="4">
    <source>
        <dbReference type="ARBA" id="ARBA00022485"/>
    </source>
</evidence>
<dbReference type="InterPro" id="IPR012840">
    <property type="entry name" value="NrdG2"/>
</dbReference>
<keyword evidence="4" id="KW-0004">4Fe-4S</keyword>
<dbReference type="PANTHER" id="PTHR30352">
    <property type="entry name" value="PYRUVATE FORMATE-LYASE-ACTIVATING ENZYME"/>
    <property type="match status" value="1"/>
</dbReference>
<dbReference type="GO" id="GO:0016491">
    <property type="term" value="F:oxidoreductase activity"/>
    <property type="evidence" value="ECO:0007669"/>
    <property type="project" value="UniProtKB-KW"/>
</dbReference>
<evidence type="ECO:0000259" key="10">
    <source>
        <dbReference type="PROSITE" id="PS51918"/>
    </source>
</evidence>
<keyword evidence="5" id="KW-0949">S-adenosyl-L-methionine</keyword>
<keyword evidence="7" id="KW-0560">Oxidoreductase</keyword>
<dbReference type="InterPro" id="IPR001989">
    <property type="entry name" value="Radical_activat_CS"/>
</dbReference>
<evidence type="ECO:0000256" key="3">
    <source>
        <dbReference type="ARBA" id="ARBA00011245"/>
    </source>
</evidence>
<keyword evidence="6" id="KW-0479">Metal-binding</keyword>
<comment type="similarity">
    <text evidence="2">Belongs to the organic radical-activating enzymes family.</text>
</comment>
<dbReference type="Pfam" id="PF04055">
    <property type="entry name" value="Radical_SAM"/>
    <property type="match status" value="1"/>
</dbReference>
<dbReference type="SFLD" id="SFLDS00029">
    <property type="entry name" value="Radical_SAM"/>
    <property type="match status" value="1"/>
</dbReference>
<dbReference type="Gene3D" id="3.20.20.70">
    <property type="entry name" value="Aldolase class I"/>
    <property type="match status" value="1"/>
</dbReference>
<dbReference type="InterPro" id="IPR013785">
    <property type="entry name" value="Aldolase_TIM"/>
</dbReference>
<evidence type="ECO:0000256" key="2">
    <source>
        <dbReference type="ARBA" id="ARBA00009777"/>
    </source>
</evidence>
<evidence type="ECO:0000256" key="5">
    <source>
        <dbReference type="ARBA" id="ARBA00022691"/>
    </source>
</evidence>
<protein>
    <recommendedName>
        <fullName evidence="10">Radical SAM core domain-containing protein</fullName>
    </recommendedName>
</protein>
<dbReference type="PROSITE" id="PS01087">
    <property type="entry name" value="RADICAL_ACTIVATING"/>
    <property type="match status" value="1"/>
</dbReference>
<sequence>MIIGGIQKNSLIDYPEKISCIIFTSGCNFACPYCHNPELAKNNPSVILKETEIYDFLKNRKNFLDGVVISGGEPTIHSGIYAVCKNIKAIGYPVKLDTNGSNPEVIKNLIEKELIDYIAMDIKTDPNRYSYFTKSASVSANILSSIQIIMNSKIDYEFRTTSVKPFVDVSVIEKISKIIAGANRYVLQHFYKNNVLMPEFFNAKNLELNEEEFLQMELVAKSFVSECIVR</sequence>
<proteinExistence type="inferred from homology"/>
<comment type="cofactor">
    <cofactor evidence="1">
        <name>[4Fe-4S] cluster</name>
        <dbReference type="ChEBI" id="CHEBI:49883"/>
    </cofactor>
</comment>
<evidence type="ECO:0000256" key="6">
    <source>
        <dbReference type="ARBA" id="ARBA00022723"/>
    </source>
</evidence>
<feature type="domain" description="Radical SAM core" evidence="10">
    <location>
        <begin position="13"/>
        <end position="230"/>
    </location>
</feature>
<dbReference type="EMBL" id="FR695867">
    <property type="protein sequence ID" value="CBX27771.1"/>
    <property type="molecule type" value="Genomic_DNA"/>
</dbReference>
<dbReference type="CDD" id="cd01335">
    <property type="entry name" value="Radical_SAM"/>
    <property type="match status" value="1"/>
</dbReference>
<dbReference type="AlphaFoldDB" id="E1YB94"/>
<dbReference type="InterPro" id="IPR058240">
    <property type="entry name" value="rSAM_sf"/>
</dbReference>
<evidence type="ECO:0000256" key="1">
    <source>
        <dbReference type="ARBA" id="ARBA00001966"/>
    </source>
</evidence>
<dbReference type="GO" id="GO:0046872">
    <property type="term" value="F:metal ion binding"/>
    <property type="evidence" value="ECO:0007669"/>
    <property type="project" value="UniProtKB-KW"/>
</dbReference>
<evidence type="ECO:0000256" key="8">
    <source>
        <dbReference type="ARBA" id="ARBA00023004"/>
    </source>
</evidence>
<dbReference type="SFLD" id="SFLDG01094">
    <property type="entry name" value="Uncharacterised_Radical_SAM_Su"/>
    <property type="match status" value="1"/>
</dbReference>
<dbReference type="SUPFAM" id="SSF102114">
    <property type="entry name" value="Radical SAM enzymes"/>
    <property type="match status" value="1"/>
</dbReference>
<gene>
    <name evidence="11" type="ORF">N47_C18290</name>
</gene>
<reference evidence="11" key="1">
    <citation type="journal article" date="2011" name="Environ. Microbiol.">
        <title>Genomic insights into the metabolic potential of the polycyclic aromatic hydrocarbon degrading sulfate-reducing Deltaproteobacterium N47.</title>
        <authorList>
            <person name="Bergmann F."/>
            <person name="Selesi D."/>
            <person name="Weinmaier T."/>
            <person name="Tischler P."/>
            <person name="Rattei T."/>
            <person name="Meckenstock R.U."/>
        </authorList>
    </citation>
    <scope>NUCLEOTIDE SEQUENCE</scope>
</reference>
<dbReference type="InterPro" id="IPR007197">
    <property type="entry name" value="rSAM"/>
</dbReference>
<dbReference type="PANTHER" id="PTHR30352:SF13">
    <property type="entry name" value="GLYCYL-RADICAL ENZYME ACTIVATING ENZYME YJJW-RELATED"/>
    <property type="match status" value="1"/>
</dbReference>
<dbReference type="NCBIfam" id="TIGR02495">
    <property type="entry name" value="NrdG2"/>
    <property type="match status" value="1"/>
</dbReference>
<dbReference type="GO" id="GO:0051539">
    <property type="term" value="F:4 iron, 4 sulfur cluster binding"/>
    <property type="evidence" value="ECO:0007669"/>
    <property type="project" value="UniProtKB-KW"/>
</dbReference>
<evidence type="ECO:0000256" key="9">
    <source>
        <dbReference type="ARBA" id="ARBA00023014"/>
    </source>
</evidence>
<comment type="subunit">
    <text evidence="3">Monomer.</text>
</comment>
<evidence type="ECO:0000256" key="7">
    <source>
        <dbReference type="ARBA" id="ARBA00023002"/>
    </source>
</evidence>
<organism evidence="11">
    <name type="scientific">uncultured Desulfobacterium sp</name>
    <dbReference type="NCBI Taxonomy" id="201089"/>
    <lineage>
        <taxon>Bacteria</taxon>
        <taxon>Pseudomonadati</taxon>
        <taxon>Thermodesulfobacteriota</taxon>
        <taxon>Desulfobacteria</taxon>
        <taxon>Desulfobacterales</taxon>
        <taxon>Desulfobacteriaceae</taxon>
        <taxon>Desulfobacterium</taxon>
        <taxon>environmental samples</taxon>
    </lineage>
</organism>
<evidence type="ECO:0000313" key="11">
    <source>
        <dbReference type="EMBL" id="CBX27771.1"/>
    </source>
</evidence>